<dbReference type="EMBL" id="LUUL01000055">
    <property type="protein sequence ID" value="OAI28556.1"/>
    <property type="molecule type" value="Genomic_DNA"/>
</dbReference>
<name>A0AA91I7C8_9GAMM</name>
<keyword evidence="1" id="KW-0472">Membrane</keyword>
<dbReference type="Proteomes" id="UP000077734">
    <property type="component" value="Unassembled WGS sequence"/>
</dbReference>
<feature type="transmembrane region" description="Helical" evidence="1">
    <location>
        <begin position="87"/>
        <end position="108"/>
    </location>
</feature>
<evidence type="ECO:0000313" key="2">
    <source>
        <dbReference type="EMBL" id="OAI28556.1"/>
    </source>
</evidence>
<gene>
    <name evidence="2" type="ORF">A1356_06755</name>
</gene>
<keyword evidence="3" id="KW-1185">Reference proteome</keyword>
<organism evidence="2 3">
    <name type="scientific">Methylomonas koyamae</name>
    <dbReference type="NCBI Taxonomy" id="702114"/>
    <lineage>
        <taxon>Bacteria</taxon>
        <taxon>Pseudomonadati</taxon>
        <taxon>Pseudomonadota</taxon>
        <taxon>Gammaproteobacteria</taxon>
        <taxon>Methylococcales</taxon>
        <taxon>Methylococcaceae</taxon>
        <taxon>Methylomonas</taxon>
    </lineage>
</organism>
<keyword evidence="1" id="KW-1133">Transmembrane helix</keyword>
<protein>
    <submittedName>
        <fullName evidence="2">Uncharacterized protein</fullName>
    </submittedName>
</protein>
<proteinExistence type="predicted"/>
<reference evidence="2 3" key="1">
    <citation type="submission" date="2016-03" db="EMBL/GenBank/DDBJ databases">
        <authorList>
            <person name="Heylen K."/>
            <person name="De Vos P."/>
            <person name="Vekeman B."/>
        </authorList>
    </citation>
    <scope>NUCLEOTIDE SEQUENCE [LARGE SCALE GENOMIC DNA]</scope>
    <source>
        <strain evidence="2 3">R-49807</strain>
    </source>
</reference>
<feature type="transmembrane region" description="Helical" evidence="1">
    <location>
        <begin position="28"/>
        <end position="45"/>
    </location>
</feature>
<feature type="transmembrane region" description="Helical" evidence="1">
    <location>
        <begin position="50"/>
        <end position="67"/>
    </location>
</feature>
<evidence type="ECO:0000313" key="3">
    <source>
        <dbReference type="Proteomes" id="UP000077734"/>
    </source>
</evidence>
<comment type="caution">
    <text evidence="2">The sequence shown here is derived from an EMBL/GenBank/DDBJ whole genome shotgun (WGS) entry which is preliminary data.</text>
</comment>
<dbReference type="AlphaFoldDB" id="A0AA91I7C8"/>
<evidence type="ECO:0000256" key="1">
    <source>
        <dbReference type="SAM" id="Phobius"/>
    </source>
</evidence>
<keyword evidence="1" id="KW-0812">Transmembrane</keyword>
<accession>A0AA91I7C8</accession>
<sequence length="117" mass="12807">MRAFLAIFTALFPMLVHAEVMDKEPSLFAVLLLGLFGGLLAFLAARLKPWLLLVLLPVVGTFIYLQLTELTDPYVGPAIAAEAGRLYIVISWAAPVLVFAGCSAGFVWRRRNVKVST</sequence>